<dbReference type="PIRSF" id="PIRSF006158">
    <property type="entry name" value="UCP006158_SH3"/>
    <property type="match status" value="1"/>
</dbReference>
<dbReference type="InterPro" id="IPR016476">
    <property type="entry name" value="SH3_dom_pro"/>
</dbReference>
<feature type="chain" id="PRO_5030009054" evidence="8">
    <location>
        <begin position="22"/>
        <end position="205"/>
    </location>
</feature>
<protein>
    <submittedName>
        <fullName evidence="10">SH3 domain-containing protein</fullName>
    </submittedName>
</protein>
<dbReference type="STRING" id="680026.AB733_14790"/>
<keyword evidence="4 7" id="KW-1133">Transmembrane helix</keyword>
<feature type="coiled-coil region" evidence="6">
    <location>
        <begin position="119"/>
        <end position="167"/>
    </location>
</feature>
<comment type="caution">
    <text evidence="10">The sequence shown here is derived from an EMBL/GenBank/DDBJ whole genome shotgun (WGS) entry which is preliminary data.</text>
</comment>
<dbReference type="Proteomes" id="UP000240481">
    <property type="component" value="Unassembled WGS sequence"/>
</dbReference>
<evidence type="ECO:0000313" key="11">
    <source>
        <dbReference type="Proteomes" id="UP000240481"/>
    </source>
</evidence>
<evidence type="ECO:0000256" key="8">
    <source>
        <dbReference type="SAM" id="SignalP"/>
    </source>
</evidence>
<evidence type="ECO:0000256" key="6">
    <source>
        <dbReference type="SAM" id="Coils"/>
    </source>
</evidence>
<accession>A0A0J8V9Q3</accession>
<dbReference type="NCBIfam" id="TIGR04211">
    <property type="entry name" value="SH3_and_anchor"/>
    <property type="match status" value="1"/>
</dbReference>
<keyword evidence="3 8" id="KW-0732">Signal</keyword>
<evidence type="ECO:0000256" key="5">
    <source>
        <dbReference type="ARBA" id="ARBA00023136"/>
    </source>
</evidence>
<keyword evidence="11" id="KW-1185">Reference proteome</keyword>
<evidence type="ECO:0000256" key="1">
    <source>
        <dbReference type="ARBA" id="ARBA00004167"/>
    </source>
</evidence>
<sequence length="205" mass="22832">MKQLISLLLLACAVLTAPAHAEQVRYISDDLFTYMHKGPSTQFRIIGSVNAGTKVSLLETNKETGYSRITDNRGRTGWVNSKFISRQVGLKDRVPALEKELTKVKAALAEAVKSSDEQNAGLKNSLKLRNNQITELEAQNTNLNDQLTTSQAEIRELRAKIDTQKDDLLMRWFTYGGMVAGVGLLLGLILPHLIPRRRKSNNGWA</sequence>
<evidence type="ECO:0000256" key="2">
    <source>
        <dbReference type="ARBA" id="ARBA00022692"/>
    </source>
</evidence>
<evidence type="ECO:0000259" key="9">
    <source>
        <dbReference type="PROSITE" id="PS51781"/>
    </source>
</evidence>
<dbReference type="OrthoDB" id="9790951at2"/>
<dbReference type="PROSITE" id="PS51781">
    <property type="entry name" value="SH3B"/>
    <property type="match status" value="1"/>
</dbReference>
<keyword evidence="5 7" id="KW-0472">Membrane</keyword>
<dbReference type="AlphaFoldDB" id="A0A0J8V9Q3"/>
<dbReference type="Gene3D" id="2.30.30.40">
    <property type="entry name" value="SH3 Domains"/>
    <property type="match status" value="1"/>
</dbReference>
<dbReference type="EMBL" id="PYLZ01000013">
    <property type="protein sequence ID" value="PSW22523.1"/>
    <property type="molecule type" value="Genomic_DNA"/>
</dbReference>
<comment type="subcellular location">
    <subcellularLocation>
        <location evidence="1">Membrane</location>
        <topology evidence="1">Single-pass membrane protein</topology>
    </subcellularLocation>
</comment>
<name>A0A0J8V9Q3_9GAMM</name>
<proteinExistence type="predicted"/>
<gene>
    <name evidence="10" type="ORF">C9I94_20225</name>
</gene>
<feature type="domain" description="SH3b" evidence="9">
    <location>
        <begin position="22"/>
        <end position="88"/>
    </location>
</feature>
<feature type="signal peptide" evidence="8">
    <location>
        <begin position="1"/>
        <end position="21"/>
    </location>
</feature>
<feature type="transmembrane region" description="Helical" evidence="7">
    <location>
        <begin position="172"/>
        <end position="194"/>
    </location>
</feature>
<keyword evidence="2 7" id="KW-0812">Transmembrane</keyword>
<evidence type="ECO:0000256" key="4">
    <source>
        <dbReference type="ARBA" id="ARBA00022989"/>
    </source>
</evidence>
<evidence type="ECO:0000256" key="3">
    <source>
        <dbReference type="ARBA" id="ARBA00022729"/>
    </source>
</evidence>
<dbReference type="RefSeq" id="WP_048899460.1">
    <property type="nucleotide sequence ID" value="NZ_AP024852.1"/>
</dbReference>
<dbReference type="SMART" id="SM00287">
    <property type="entry name" value="SH3b"/>
    <property type="match status" value="1"/>
</dbReference>
<dbReference type="Pfam" id="PF08239">
    <property type="entry name" value="SH3_3"/>
    <property type="match status" value="1"/>
</dbReference>
<organism evidence="10 11">
    <name type="scientific">Photobacterium swingsii</name>
    <dbReference type="NCBI Taxonomy" id="680026"/>
    <lineage>
        <taxon>Bacteria</taxon>
        <taxon>Pseudomonadati</taxon>
        <taxon>Pseudomonadota</taxon>
        <taxon>Gammaproteobacteria</taxon>
        <taxon>Vibrionales</taxon>
        <taxon>Vibrionaceae</taxon>
        <taxon>Photobacterium</taxon>
    </lineage>
</organism>
<dbReference type="InterPro" id="IPR003646">
    <property type="entry name" value="SH3-like_bac-type"/>
</dbReference>
<evidence type="ECO:0000313" key="10">
    <source>
        <dbReference type="EMBL" id="PSW22523.1"/>
    </source>
</evidence>
<reference evidence="10 11" key="1">
    <citation type="submission" date="2018-01" db="EMBL/GenBank/DDBJ databases">
        <title>Whole genome sequencing of Histamine producing bacteria.</title>
        <authorList>
            <person name="Butler K."/>
        </authorList>
    </citation>
    <scope>NUCLEOTIDE SEQUENCE [LARGE SCALE GENOMIC DNA]</scope>
    <source>
        <strain evidence="10 11">DSM 24669</strain>
    </source>
</reference>
<keyword evidence="6" id="KW-0175">Coiled coil</keyword>
<evidence type="ECO:0000256" key="7">
    <source>
        <dbReference type="SAM" id="Phobius"/>
    </source>
</evidence>
<dbReference type="GO" id="GO:0016020">
    <property type="term" value="C:membrane"/>
    <property type="evidence" value="ECO:0007669"/>
    <property type="project" value="UniProtKB-SubCell"/>
</dbReference>